<dbReference type="OrthoDB" id="9795108at2"/>
<dbReference type="GO" id="GO:0003677">
    <property type="term" value="F:DNA binding"/>
    <property type="evidence" value="ECO:0007669"/>
    <property type="project" value="UniProtKB-KW"/>
</dbReference>
<keyword evidence="8" id="KW-1185">Reference proteome</keyword>
<dbReference type="Gene3D" id="1.10.10.10">
    <property type="entry name" value="Winged helix-like DNA-binding domain superfamily/Winged helix DNA-binding domain"/>
    <property type="match status" value="1"/>
</dbReference>
<dbReference type="PANTHER" id="PTHR43214">
    <property type="entry name" value="TWO-COMPONENT RESPONSE REGULATOR"/>
    <property type="match status" value="1"/>
</dbReference>
<dbReference type="InterPro" id="IPR011006">
    <property type="entry name" value="CheY-like_superfamily"/>
</dbReference>
<accession>A0A1G9WE26</accession>
<feature type="modified residue" description="4-aspartylphosphate" evidence="4">
    <location>
        <position position="58"/>
    </location>
</feature>
<evidence type="ECO:0000256" key="4">
    <source>
        <dbReference type="PROSITE-ProRule" id="PRU00169"/>
    </source>
</evidence>
<dbReference type="Proteomes" id="UP000199440">
    <property type="component" value="Unassembled WGS sequence"/>
</dbReference>
<proteinExistence type="predicted"/>
<dbReference type="STRING" id="192904.SAMN04488514_11563"/>
<dbReference type="AlphaFoldDB" id="A0A1G9WE26"/>
<evidence type="ECO:0000259" key="5">
    <source>
        <dbReference type="PROSITE" id="PS50043"/>
    </source>
</evidence>
<keyword evidence="3" id="KW-0804">Transcription</keyword>
<dbReference type="GO" id="GO:0000160">
    <property type="term" value="P:phosphorelay signal transduction system"/>
    <property type="evidence" value="ECO:0007669"/>
    <property type="project" value="InterPro"/>
</dbReference>
<organism evidence="7 8">
    <name type="scientific">Kriegella aquimaris</name>
    <dbReference type="NCBI Taxonomy" id="192904"/>
    <lineage>
        <taxon>Bacteria</taxon>
        <taxon>Pseudomonadati</taxon>
        <taxon>Bacteroidota</taxon>
        <taxon>Flavobacteriia</taxon>
        <taxon>Flavobacteriales</taxon>
        <taxon>Flavobacteriaceae</taxon>
        <taxon>Kriegella</taxon>
    </lineage>
</organism>
<dbReference type="PROSITE" id="PS50043">
    <property type="entry name" value="HTH_LUXR_2"/>
    <property type="match status" value="1"/>
</dbReference>
<dbReference type="PANTHER" id="PTHR43214:SF41">
    <property type="entry name" value="NITRATE_NITRITE RESPONSE REGULATOR PROTEIN NARP"/>
    <property type="match status" value="1"/>
</dbReference>
<evidence type="ECO:0000313" key="7">
    <source>
        <dbReference type="EMBL" id="SDM82523.1"/>
    </source>
</evidence>
<evidence type="ECO:0000256" key="3">
    <source>
        <dbReference type="ARBA" id="ARBA00023163"/>
    </source>
</evidence>
<evidence type="ECO:0000256" key="2">
    <source>
        <dbReference type="ARBA" id="ARBA00023125"/>
    </source>
</evidence>
<gene>
    <name evidence="7" type="ORF">SAMN04488514_11563</name>
</gene>
<name>A0A1G9WE26_9FLAO</name>
<dbReference type="InterPro" id="IPR036388">
    <property type="entry name" value="WH-like_DNA-bd_sf"/>
</dbReference>
<dbReference type="SUPFAM" id="SSF52172">
    <property type="entry name" value="CheY-like"/>
    <property type="match status" value="1"/>
</dbReference>
<dbReference type="InterPro" id="IPR000792">
    <property type="entry name" value="Tscrpt_reg_LuxR_C"/>
</dbReference>
<evidence type="ECO:0000259" key="6">
    <source>
        <dbReference type="PROSITE" id="PS50110"/>
    </source>
</evidence>
<dbReference type="EMBL" id="FNGV01000015">
    <property type="protein sequence ID" value="SDM82523.1"/>
    <property type="molecule type" value="Genomic_DNA"/>
</dbReference>
<protein>
    <submittedName>
        <fullName evidence="7">Two component transcriptional regulator, LuxR family</fullName>
    </submittedName>
</protein>
<dbReference type="SMART" id="SM00448">
    <property type="entry name" value="REC"/>
    <property type="match status" value="1"/>
</dbReference>
<dbReference type="Pfam" id="PF00196">
    <property type="entry name" value="GerE"/>
    <property type="match status" value="1"/>
</dbReference>
<dbReference type="Pfam" id="PF00072">
    <property type="entry name" value="Response_reg"/>
    <property type="match status" value="1"/>
</dbReference>
<dbReference type="SMART" id="SM00421">
    <property type="entry name" value="HTH_LUXR"/>
    <property type="match status" value="1"/>
</dbReference>
<dbReference type="GO" id="GO:0006355">
    <property type="term" value="P:regulation of DNA-templated transcription"/>
    <property type="evidence" value="ECO:0007669"/>
    <property type="project" value="InterPro"/>
</dbReference>
<dbReference type="InterPro" id="IPR039420">
    <property type="entry name" value="WalR-like"/>
</dbReference>
<evidence type="ECO:0000313" key="8">
    <source>
        <dbReference type="Proteomes" id="UP000199440"/>
    </source>
</evidence>
<sequence>MDKPLKILIAEDSVIFSQGLQQLLLQYPEKISAVFVAHDYQETLVRLSETDIDILILDLNFESTHFDGFTIARKVKENYPLVKIIVLTQQAKIDSYEILFSEIGVQGYLDKKLGVGETLEAIETVAEGNTYADKNIKAMLEIGRWMEISKREKEIVELLAQGLTQKEIADKLYISIRTVETHIKNCTQKLDARNTVNLISIYVSYKNANREGAL</sequence>
<keyword evidence="4" id="KW-0597">Phosphoprotein</keyword>
<dbReference type="Gene3D" id="3.40.50.2300">
    <property type="match status" value="1"/>
</dbReference>
<dbReference type="InterPro" id="IPR001789">
    <property type="entry name" value="Sig_transdc_resp-reg_receiver"/>
</dbReference>
<keyword evidence="2" id="KW-0238">DNA-binding</keyword>
<dbReference type="CDD" id="cd06170">
    <property type="entry name" value="LuxR_C_like"/>
    <property type="match status" value="1"/>
</dbReference>
<reference evidence="7 8" key="1">
    <citation type="submission" date="2016-10" db="EMBL/GenBank/DDBJ databases">
        <authorList>
            <person name="de Groot N.N."/>
        </authorList>
    </citation>
    <scope>NUCLEOTIDE SEQUENCE [LARGE SCALE GENOMIC DNA]</scope>
    <source>
        <strain evidence="7 8">DSM 19886</strain>
    </source>
</reference>
<evidence type="ECO:0000256" key="1">
    <source>
        <dbReference type="ARBA" id="ARBA00023015"/>
    </source>
</evidence>
<dbReference type="PRINTS" id="PR00038">
    <property type="entry name" value="HTHLUXR"/>
</dbReference>
<feature type="domain" description="HTH luxR-type" evidence="5">
    <location>
        <begin position="141"/>
        <end position="206"/>
    </location>
</feature>
<dbReference type="RefSeq" id="WP_089894460.1">
    <property type="nucleotide sequence ID" value="NZ_FNGV01000015.1"/>
</dbReference>
<feature type="domain" description="Response regulatory" evidence="6">
    <location>
        <begin position="6"/>
        <end position="126"/>
    </location>
</feature>
<dbReference type="SUPFAM" id="SSF46894">
    <property type="entry name" value="C-terminal effector domain of the bipartite response regulators"/>
    <property type="match status" value="1"/>
</dbReference>
<keyword evidence="1" id="KW-0805">Transcription regulation</keyword>
<dbReference type="InterPro" id="IPR016032">
    <property type="entry name" value="Sig_transdc_resp-reg_C-effctor"/>
</dbReference>
<dbReference type="PROSITE" id="PS50110">
    <property type="entry name" value="RESPONSE_REGULATORY"/>
    <property type="match status" value="1"/>
</dbReference>